<reference evidence="2" key="1">
    <citation type="submission" date="2019-12" db="EMBL/GenBank/DDBJ databases">
        <title>Genome sequencing and annotation of Brassica cretica.</title>
        <authorList>
            <person name="Studholme D.J."/>
            <person name="Sarris P.F."/>
        </authorList>
    </citation>
    <scope>NUCLEOTIDE SEQUENCE</scope>
    <source>
        <strain evidence="2">PFS-102/07</strain>
        <tissue evidence="2">Leaf</tissue>
    </source>
</reference>
<protein>
    <recommendedName>
        <fullName evidence="1">Plant disease resistance WDH domain-containing protein</fullName>
    </recommendedName>
</protein>
<organism evidence="2">
    <name type="scientific">Brassica cretica</name>
    <name type="common">Mustard</name>
    <dbReference type="NCBI Taxonomy" id="69181"/>
    <lineage>
        <taxon>Eukaryota</taxon>
        <taxon>Viridiplantae</taxon>
        <taxon>Streptophyta</taxon>
        <taxon>Embryophyta</taxon>
        <taxon>Tracheophyta</taxon>
        <taxon>Spermatophyta</taxon>
        <taxon>Magnoliopsida</taxon>
        <taxon>eudicotyledons</taxon>
        <taxon>Gunneridae</taxon>
        <taxon>Pentapetalae</taxon>
        <taxon>rosids</taxon>
        <taxon>malvids</taxon>
        <taxon>Brassicales</taxon>
        <taxon>Brassicaceae</taxon>
        <taxon>Brassiceae</taxon>
        <taxon>Brassica</taxon>
    </lineage>
</organism>
<dbReference type="InterPro" id="IPR058874">
    <property type="entry name" value="WHD_plant"/>
</dbReference>
<accession>A0A3N6RM64</accession>
<feature type="domain" description="Plant disease resistance WDH" evidence="1">
    <location>
        <begin position="1"/>
        <end position="72"/>
    </location>
</feature>
<dbReference type="AlphaFoldDB" id="A0A3N6RM64"/>
<comment type="caution">
    <text evidence="2">The sequence shown here is derived from an EMBL/GenBank/DDBJ whole genome shotgun (WGS) entry which is preliminary data.</text>
</comment>
<sequence length="76" mass="8273">MVVAGGWLAPGSVLAYLLALAAYKHPEKRRGLRRRLRHAIACGFAFSKPKRSGSEAASMLLRFSIARTSSVKLGFI</sequence>
<evidence type="ECO:0000259" key="1">
    <source>
        <dbReference type="Pfam" id="PF25895"/>
    </source>
</evidence>
<gene>
    <name evidence="2" type="ORF">F2Q70_00018920</name>
</gene>
<proteinExistence type="predicted"/>
<dbReference type="Pfam" id="PF25895">
    <property type="entry name" value="WHD_plant_disease"/>
    <property type="match status" value="1"/>
</dbReference>
<dbReference type="EMBL" id="QGKY02001250">
    <property type="protein sequence ID" value="KAF2561056.1"/>
    <property type="molecule type" value="Genomic_DNA"/>
</dbReference>
<name>A0A3N6RM64_BRACR</name>
<evidence type="ECO:0000313" key="2">
    <source>
        <dbReference type="EMBL" id="KAF2561056.1"/>
    </source>
</evidence>